<feature type="chain" id="PRO_5016359327" evidence="1">
    <location>
        <begin position="21"/>
        <end position="82"/>
    </location>
</feature>
<protein>
    <submittedName>
        <fullName evidence="2">Uncharacterized protein</fullName>
    </submittedName>
</protein>
<keyword evidence="3" id="KW-1185">Reference proteome</keyword>
<comment type="caution">
    <text evidence="2">The sequence shown here is derived from an EMBL/GenBank/DDBJ whole genome shotgun (WGS) entry which is preliminary data.</text>
</comment>
<feature type="signal peptide" evidence="1">
    <location>
        <begin position="1"/>
        <end position="20"/>
    </location>
</feature>
<proteinExistence type="predicted"/>
<gene>
    <name evidence="2" type="ORF">DFR42_101761</name>
</gene>
<organism evidence="2 3">
    <name type="scientific">Undibacterium pigrum</name>
    <dbReference type="NCBI Taxonomy" id="401470"/>
    <lineage>
        <taxon>Bacteria</taxon>
        <taxon>Pseudomonadati</taxon>
        <taxon>Pseudomonadota</taxon>
        <taxon>Betaproteobacteria</taxon>
        <taxon>Burkholderiales</taxon>
        <taxon>Oxalobacteraceae</taxon>
        <taxon>Undibacterium</taxon>
    </lineage>
</organism>
<keyword evidence="1" id="KW-0732">Signal</keyword>
<dbReference type="EMBL" id="QJKB01000001">
    <property type="protein sequence ID" value="PXX47185.1"/>
    <property type="molecule type" value="Genomic_DNA"/>
</dbReference>
<evidence type="ECO:0000313" key="3">
    <source>
        <dbReference type="Proteomes" id="UP000247792"/>
    </source>
</evidence>
<accession>A0A318JHC4</accession>
<evidence type="ECO:0000256" key="1">
    <source>
        <dbReference type="SAM" id="SignalP"/>
    </source>
</evidence>
<evidence type="ECO:0000313" key="2">
    <source>
        <dbReference type="EMBL" id="PXX47185.1"/>
    </source>
</evidence>
<sequence length="82" mass="9092">MTLRHFRFFLFALISINAEAGTLPAYPFIHVNGSATITLPANIAEIDFELTSLAAGADETLTLLNTQSSEVLEFLSVCRRRY</sequence>
<reference evidence="2 3" key="1">
    <citation type="submission" date="2018-05" db="EMBL/GenBank/DDBJ databases">
        <title>Genomic Encyclopedia of Type Strains, Phase IV (KMG-IV): sequencing the most valuable type-strain genomes for metagenomic binning, comparative biology and taxonomic classification.</title>
        <authorList>
            <person name="Goeker M."/>
        </authorList>
    </citation>
    <scope>NUCLEOTIDE SEQUENCE [LARGE SCALE GENOMIC DNA]</scope>
    <source>
        <strain evidence="2 3">DSM 19792</strain>
    </source>
</reference>
<dbReference type="AlphaFoldDB" id="A0A318JHC4"/>
<name>A0A318JHC4_9BURK</name>
<dbReference type="Proteomes" id="UP000247792">
    <property type="component" value="Unassembled WGS sequence"/>
</dbReference>